<protein>
    <submittedName>
        <fullName evidence="1">Uncharacterized protein</fullName>
    </submittedName>
</protein>
<name>W7YQG9_9BACT</name>
<dbReference type="EMBL" id="BAMD01000052">
    <property type="protein sequence ID" value="GAF04654.1"/>
    <property type="molecule type" value="Genomic_DNA"/>
</dbReference>
<evidence type="ECO:0000313" key="2">
    <source>
        <dbReference type="Proteomes" id="UP000019402"/>
    </source>
</evidence>
<keyword evidence="2" id="KW-1185">Reference proteome</keyword>
<dbReference type="RefSeq" id="WP_044262449.1">
    <property type="nucleotide sequence ID" value="NZ_BAMD01000052.1"/>
</dbReference>
<comment type="caution">
    <text evidence="1">The sequence shown here is derived from an EMBL/GenBank/DDBJ whole genome shotgun (WGS) entry which is preliminary data.</text>
</comment>
<proteinExistence type="predicted"/>
<dbReference type="Proteomes" id="UP000019402">
    <property type="component" value="Unassembled WGS sequence"/>
</dbReference>
<evidence type="ECO:0000313" key="1">
    <source>
        <dbReference type="EMBL" id="GAF04654.1"/>
    </source>
</evidence>
<organism evidence="1 2">
    <name type="scientific">Saccharicrinis fermentans DSM 9555 = JCM 21142</name>
    <dbReference type="NCBI Taxonomy" id="869213"/>
    <lineage>
        <taxon>Bacteria</taxon>
        <taxon>Pseudomonadati</taxon>
        <taxon>Bacteroidota</taxon>
        <taxon>Bacteroidia</taxon>
        <taxon>Marinilabiliales</taxon>
        <taxon>Marinilabiliaceae</taxon>
        <taxon>Saccharicrinis</taxon>
    </lineage>
</organism>
<sequence length="71" mass="8377">MTDKQVLKKKKPGDYVEIANLLGLSRDNVRMILKRPTAKRYNIVMNALRKVVELRESMKEQLKAEMELFQK</sequence>
<dbReference type="AlphaFoldDB" id="W7YQG9"/>
<gene>
    <name evidence="1" type="ORF">JCM21142_93367</name>
</gene>
<accession>W7YQG9</accession>
<reference evidence="1 2" key="1">
    <citation type="journal article" date="2014" name="Genome Announc.">
        <title>Draft Genome Sequence of Cytophaga fermentans JCM 21142T, a Facultative Anaerobe Isolated from Marine Mud.</title>
        <authorList>
            <person name="Starns D."/>
            <person name="Oshima K."/>
            <person name="Suda W."/>
            <person name="Iino T."/>
            <person name="Yuki M."/>
            <person name="Inoue J."/>
            <person name="Kitamura K."/>
            <person name="Iida T."/>
            <person name="Darby A."/>
            <person name="Hattori M."/>
            <person name="Ohkuma M."/>
        </authorList>
    </citation>
    <scope>NUCLEOTIDE SEQUENCE [LARGE SCALE GENOMIC DNA]</scope>
    <source>
        <strain evidence="1 2">JCM 21142</strain>
    </source>
</reference>